<dbReference type="Gene3D" id="3.40.50.1820">
    <property type="entry name" value="alpha/beta hydrolase"/>
    <property type="match status" value="1"/>
</dbReference>
<dbReference type="EMBL" id="HBEW01003463">
    <property type="protein sequence ID" value="CAD8580556.1"/>
    <property type="molecule type" value="Transcribed_RNA"/>
</dbReference>
<protein>
    <recommendedName>
        <fullName evidence="1">Serine aminopeptidase S33 domain-containing protein</fullName>
    </recommendedName>
</protein>
<dbReference type="SUPFAM" id="SSF53474">
    <property type="entry name" value="alpha/beta-Hydrolases"/>
    <property type="match status" value="1"/>
</dbReference>
<dbReference type="PANTHER" id="PTHR12277">
    <property type="entry name" value="ALPHA/BETA HYDROLASE DOMAIN-CONTAINING PROTEIN"/>
    <property type="match status" value="1"/>
</dbReference>
<evidence type="ECO:0000313" key="2">
    <source>
        <dbReference type="EMBL" id="CAD8580556.1"/>
    </source>
</evidence>
<dbReference type="InterPro" id="IPR029058">
    <property type="entry name" value="AB_hydrolase_fold"/>
</dbReference>
<dbReference type="InterPro" id="IPR022742">
    <property type="entry name" value="Hydrolase_4"/>
</dbReference>
<organism evidence="2">
    <name type="scientific">Ostreococcus mediterraneus</name>
    <dbReference type="NCBI Taxonomy" id="1486918"/>
    <lineage>
        <taxon>Eukaryota</taxon>
        <taxon>Viridiplantae</taxon>
        <taxon>Chlorophyta</taxon>
        <taxon>Mamiellophyceae</taxon>
        <taxon>Mamiellales</taxon>
        <taxon>Bathycoccaceae</taxon>
        <taxon>Ostreococcus</taxon>
    </lineage>
</organism>
<sequence>MPRTQCLGTAIIGAAFCASKCSAERLARDLAFFPPEPPSYALERRVRGEDADGETREGEPKERLVAVANDEHVPASYARAFQRVLDTFDVASVETVRGNEIVVMTCEGADEQSDGADVTIIMSHGNAVDAGEMAPFARKMAQQLACRVVVYDYSGYGQSRGEPSVADTYADIDAVVDFVTHKYGVGLDECVLFGQSIGSGPTCYFASKRENDIGAVVLVSPLLSALHVVSAPDAWCTPAKVFKRMDVYKNYAVVKTINAPILLIHGDRDEVVHQSHGKALWEAICKHTKPSDAVCEPYWIPGAGHDDTYERNPAEFVRHMRGVCAVVRGRYQKRRLTAGASVV</sequence>
<gene>
    <name evidence="2" type="ORF">OMED0929_LOCUS2864</name>
    <name evidence="3" type="ORF">OMED0930_LOCUS6118</name>
</gene>
<dbReference type="Pfam" id="PF12146">
    <property type="entry name" value="Hydrolase_4"/>
    <property type="match status" value="1"/>
</dbReference>
<evidence type="ECO:0000313" key="3">
    <source>
        <dbReference type="EMBL" id="CAD8814998.1"/>
    </source>
</evidence>
<dbReference type="PANTHER" id="PTHR12277:SF81">
    <property type="entry name" value="PROTEIN ABHD13"/>
    <property type="match status" value="1"/>
</dbReference>
<proteinExistence type="predicted"/>
<reference evidence="2" key="1">
    <citation type="submission" date="2021-01" db="EMBL/GenBank/DDBJ databases">
        <authorList>
            <person name="Corre E."/>
            <person name="Pelletier E."/>
            <person name="Niang G."/>
            <person name="Scheremetjew M."/>
            <person name="Finn R."/>
            <person name="Kale V."/>
            <person name="Holt S."/>
            <person name="Cochrane G."/>
            <person name="Meng A."/>
            <person name="Brown T."/>
            <person name="Cohen L."/>
        </authorList>
    </citation>
    <scope>NUCLEOTIDE SEQUENCE</scope>
    <source>
        <strain evidence="3">Clade-D-RCC1621</strain>
        <strain evidence="2">Clade-D-RCC2572</strain>
    </source>
</reference>
<accession>A0A6U0E4F9</accession>
<evidence type="ECO:0000259" key="1">
    <source>
        <dbReference type="Pfam" id="PF12146"/>
    </source>
</evidence>
<dbReference type="AlphaFoldDB" id="A0A6U0E4F9"/>
<feature type="domain" description="Serine aminopeptidase S33" evidence="1">
    <location>
        <begin position="118"/>
        <end position="226"/>
    </location>
</feature>
<dbReference type="EMBL" id="HBFO01008654">
    <property type="protein sequence ID" value="CAD8814998.1"/>
    <property type="molecule type" value="Transcribed_RNA"/>
</dbReference>
<name>A0A6U0E4F9_9CHLO</name>